<comment type="caution">
    <text evidence="1">The sequence shown here is derived from an EMBL/GenBank/DDBJ whole genome shotgun (WGS) entry which is preliminary data.</text>
</comment>
<organism evidence="1 2">
    <name type="scientific">Elysia crispata</name>
    <name type="common">lettuce slug</name>
    <dbReference type="NCBI Taxonomy" id="231223"/>
    <lineage>
        <taxon>Eukaryota</taxon>
        <taxon>Metazoa</taxon>
        <taxon>Spiralia</taxon>
        <taxon>Lophotrochozoa</taxon>
        <taxon>Mollusca</taxon>
        <taxon>Gastropoda</taxon>
        <taxon>Heterobranchia</taxon>
        <taxon>Euthyneura</taxon>
        <taxon>Panpulmonata</taxon>
        <taxon>Sacoglossa</taxon>
        <taxon>Placobranchoidea</taxon>
        <taxon>Plakobranchidae</taxon>
        <taxon>Elysia</taxon>
    </lineage>
</organism>
<dbReference type="Proteomes" id="UP001283361">
    <property type="component" value="Unassembled WGS sequence"/>
</dbReference>
<accession>A0AAE1DBD0</accession>
<gene>
    <name evidence="1" type="ORF">RRG08_051201</name>
</gene>
<protein>
    <submittedName>
        <fullName evidence="1">Uncharacterized protein</fullName>
    </submittedName>
</protein>
<evidence type="ECO:0000313" key="1">
    <source>
        <dbReference type="EMBL" id="KAK3763680.1"/>
    </source>
</evidence>
<keyword evidence="2" id="KW-1185">Reference proteome</keyword>
<proteinExistence type="predicted"/>
<sequence length="83" mass="9422">MYSEISNILNSKKDFTRSEMIPKRWTDVNEQVCQQRSTLLVANTRKDCPGYIVVATVASKEHGVTSHKPPATAKYWPPSSSFY</sequence>
<dbReference type="EMBL" id="JAWDGP010004525">
    <property type="protein sequence ID" value="KAK3763680.1"/>
    <property type="molecule type" value="Genomic_DNA"/>
</dbReference>
<reference evidence="1" key="1">
    <citation type="journal article" date="2023" name="G3 (Bethesda)">
        <title>A reference genome for the long-term kleptoplast-retaining sea slug Elysia crispata morphotype clarki.</title>
        <authorList>
            <person name="Eastman K.E."/>
            <person name="Pendleton A.L."/>
            <person name="Shaikh M.A."/>
            <person name="Suttiyut T."/>
            <person name="Ogas R."/>
            <person name="Tomko P."/>
            <person name="Gavelis G."/>
            <person name="Widhalm J.R."/>
            <person name="Wisecaver J.H."/>
        </authorList>
    </citation>
    <scope>NUCLEOTIDE SEQUENCE</scope>
    <source>
        <strain evidence="1">ECLA1</strain>
    </source>
</reference>
<name>A0AAE1DBD0_9GAST</name>
<evidence type="ECO:0000313" key="2">
    <source>
        <dbReference type="Proteomes" id="UP001283361"/>
    </source>
</evidence>
<dbReference type="AlphaFoldDB" id="A0AAE1DBD0"/>